<evidence type="ECO:0000256" key="3">
    <source>
        <dbReference type="ARBA" id="ARBA00022679"/>
    </source>
</evidence>
<evidence type="ECO:0000256" key="4">
    <source>
        <dbReference type="ARBA" id="ARBA00022691"/>
    </source>
</evidence>
<reference evidence="12" key="1">
    <citation type="submission" date="2023-07" db="EMBL/GenBank/DDBJ databases">
        <title>draft genome sequence of fig (Ficus carica).</title>
        <authorList>
            <person name="Takahashi T."/>
            <person name="Nishimura K."/>
        </authorList>
    </citation>
    <scope>NUCLEOTIDE SEQUENCE</scope>
</reference>
<evidence type="ECO:0000256" key="10">
    <source>
        <dbReference type="ARBA" id="ARBA00048167"/>
    </source>
</evidence>
<comment type="similarity">
    <text evidence="1">Belongs to the methyltransferase superfamily. NTM1 family.</text>
</comment>
<feature type="region of interest" description="Disordered" evidence="11">
    <location>
        <begin position="47"/>
        <end position="66"/>
    </location>
</feature>
<dbReference type="AlphaFoldDB" id="A0AA88JBQ4"/>
<evidence type="ECO:0000256" key="1">
    <source>
        <dbReference type="ARBA" id="ARBA00009059"/>
    </source>
</evidence>
<dbReference type="GO" id="GO:0005737">
    <property type="term" value="C:cytoplasm"/>
    <property type="evidence" value="ECO:0007669"/>
    <property type="project" value="TreeGrafter"/>
</dbReference>
<comment type="caution">
    <text evidence="12">The sequence shown here is derived from an EMBL/GenBank/DDBJ whole genome shotgun (WGS) entry which is preliminary data.</text>
</comment>
<gene>
    <name evidence="12" type="ORF">TIFTF001_037073</name>
</gene>
<comment type="catalytic activity">
    <reaction evidence="8">
        <text>N-terminal L-seryl-L-prolyl-L-lysyl-[protein] + 3 S-adenosyl-L-methionine = N-terminal N,N,N-trimethyl-L-seryl-L-prolyl-L-lysyl-[protein] + 3 S-adenosyl-L-homocysteine + 3 H(+)</text>
        <dbReference type="Rhea" id="RHEA:54724"/>
        <dbReference type="Rhea" id="RHEA-COMP:13789"/>
        <dbReference type="Rhea" id="RHEA-COMP:13973"/>
        <dbReference type="ChEBI" id="CHEBI:15378"/>
        <dbReference type="ChEBI" id="CHEBI:57856"/>
        <dbReference type="ChEBI" id="CHEBI:59789"/>
        <dbReference type="ChEBI" id="CHEBI:138061"/>
        <dbReference type="ChEBI" id="CHEBI:138317"/>
        <dbReference type="EC" id="2.1.1.244"/>
    </reaction>
</comment>
<dbReference type="Pfam" id="PF05891">
    <property type="entry name" value="Methyltransf_PK"/>
    <property type="match status" value="1"/>
</dbReference>
<dbReference type="EMBL" id="BTGU01000536">
    <property type="protein sequence ID" value="GMN68015.1"/>
    <property type="molecule type" value="Genomic_DNA"/>
</dbReference>
<evidence type="ECO:0000313" key="12">
    <source>
        <dbReference type="EMBL" id="GMN68015.1"/>
    </source>
</evidence>
<organism evidence="12 13">
    <name type="scientific">Ficus carica</name>
    <name type="common">Common fig</name>
    <dbReference type="NCBI Taxonomy" id="3494"/>
    <lineage>
        <taxon>Eukaryota</taxon>
        <taxon>Viridiplantae</taxon>
        <taxon>Streptophyta</taxon>
        <taxon>Embryophyta</taxon>
        <taxon>Tracheophyta</taxon>
        <taxon>Spermatophyta</taxon>
        <taxon>Magnoliopsida</taxon>
        <taxon>eudicotyledons</taxon>
        <taxon>Gunneridae</taxon>
        <taxon>Pentapetalae</taxon>
        <taxon>rosids</taxon>
        <taxon>fabids</taxon>
        <taxon>Rosales</taxon>
        <taxon>Moraceae</taxon>
        <taxon>Ficeae</taxon>
        <taxon>Ficus</taxon>
    </lineage>
</organism>
<keyword evidence="4" id="KW-0949">S-adenosyl-L-methionine</keyword>
<dbReference type="PANTHER" id="PTHR12753">
    <property type="entry name" value="AD-003 - RELATED"/>
    <property type="match status" value="1"/>
</dbReference>
<evidence type="ECO:0000256" key="7">
    <source>
        <dbReference type="ARBA" id="ARBA00043129"/>
    </source>
</evidence>
<dbReference type="Proteomes" id="UP001187192">
    <property type="component" value="Unassembled WGS sequence"/>
</dbReference>
<comment type="catalytic activity">
    <reaction evidence="10">
        <text>N-terminal L-alanyl-L-prolyl-L-lysyl-[protein] + 3 S-adenosyl-L-methionine = N-terminal N,N,N-trimethyl-L-alanyl-L-prolyl-L-lysyl-[protein] + 3 S-adenosyl-L-homocysteine + 3 H(+)</text>
        <dbReference type="Rhea" id="RHEA:54712"/>
        <dbReference type="Rhea" id="RHEA-COMP:13785"/>
        <dbReference type="Rhea" id="RHEA-COMP:13971"/>
        <dbReference type="ChEBI" id="CHEBI:15378"/>
        <dbReference type="ChEBI" id="CHEBI:57856"/>
        <dbReference type="ChEBI" id="CHEBI:59789"/>
        <dbReference type="ChEBI" id="CHEBI:138057"/>
        <dbReference type="ChEBI" id="CHEBI:138315"/>
        <dbReference type="EC" id="2.1.1.244"/>
    </reaction>
</comment>
<dbReference type="Gene3D" id="3.40.50.150">
    <property type="entry name" value="Vaccinia Virus protein VP39"/>
    <property type="match status" value="1"/>
</dbReference>
<comment type="catalytic activity">
    <reaction evidence="9">
        <text>N-terminal L-prolyl-L-prolyl-L-lysyl-[protein] + 2 S-adenosyl-L-methionine = N-terminal N,N-dimethyl-L-prolyl-L-prolyl-L-lysyl-[protein] + 2 S-adenosyl-L-homocysteine + 2 H(+)</text>
        <dbReference type="Rhea" id="RHEA:54736"/>
        <dbReference type="Rhea" id="RHEA-COMP:13787"/>
        <dbReference type="Rhea" id="RHEA-COMP:13974"/>
        <dbReference type="ChEBI" id="CHEBI:15378"/>
        <dbReference type="ChEBI" id="CHEBI:57856"/>
        <dbReference type="ChEBI" id="CHEBI:59789"/>
        <dbReference type="ChEBI" id="CHEBI:138059"/>
        <dbReference type="ChEBI" id="CHEBI:138318"/>
        <dbReference type="EC" id="2.1.1.244"/>
    </reaction>
</comment>
<keyword evidence="2" id="KW-0489">Methyltransferase</keyword>
<evidence type="ECO:0000256" key="11">
    <source>
        <dbReference type="SAM" id="MobiDB-lite"/>
    </source>
</evidence>
<evidence type="ECO:0000313" key="13">
    <source>
        <dbReference type="Proteomes" id="UP001187192"/>
    </source>
</evidence>
<keyword evidence="3" id="KW-0808">Transferase</keyword>
<proteinExistence type="inferred from homology"/>
<keyword evidence="13" id="KW-1185">Reference proteome</keyword>
<evidence type="ECO:0000256" key="5">
    <source>
        <dbReference type="ARBA" id="ARBA00039112"/>
    </source>
</evidence>
<dbReference type="GO" id="GO:0032259">
    <property type="term" value="P:methylation"/>
    <property type="evidence" value="ECO:0007669"/>
    <property type="project" value="UniProtKB-KW"/>
</dbReference>
<sequence length="232" mass="25420">MQQHPASAFAIGPWWSSSCSTLKPRPDGRCAATRSRCVLNTNTVTNNVKRSEEAPPTSMEVGGSDSDGRQFKSAAEMWSDQVGDLSKKTGWYRQGVGYWEGVEASVDGVLGGYGHVNEPDIKDSEAFLSLLLNELFPRPSSATTDQRHLVALVTPFKISCCMFFPSYQTSSQVIKPSSSICGALITIKRHVWSSRHGVVEVKVVFNVKEPPYLYCSNEIDDLGSPTGLRLVI</sequence>
<evidence type="ECO:0000256" key="2">
    <source>
        <dbReference type="ARBA" id="ARBA00022603"/>
    </source>
</evidence>
<dbReference type="PANTHER" id="PTHR12753:SF0">
    <property type="entry name" value="ALPHA N-TERMINAL PROTEIN METHYLTRANSFERASE 1"/>
    <property type="match status" value="1"/>
</dbReference>
<name>A0AA88JBQ4_FICCA</name>
<evidence type="ECO:0000256" key="9">
    <source>
        <dbReference type="ARBA" id="ARBA00047885"/>
    </source>
</evidence>
<dbReference type="EC" id="2.1.1.244" evidence="5"/>
<dbReference type="InterPro" id="IPR008576">
    <property type="entry name" value="MeTrfase_NTM1"/>
</dbReference>
<dbReference type="GO" id="GO:0071885">
    <property type="term" value="F:N-terminal protein N-methyltransferase activity"/>
    <property type="evidence" value="ECO:0007669"/>
    <property type="project" value="UniProtKB-EC"/>
</dbReference>
<evidence type="ECO:0000256" key="6">
    <source>
        <dbReference type="ARBA" id="ARBA00039449"/>
    </source>
</evidence>
<protein>
    <recommendedName>
        <fullName evidence="6">Alpha N-terminal protein methyltransferase 1</fullName>
        <ecNumber evidence="5">2.1.1.244</ecNumber>
    </recommendedName>
    <alternativeName>
        <fullName evidence="7">X-Pro-Lys N-terminal protein methyltransferase 1</fullName>
    </alternativeName>
</protein>
<dbReference type="InterPro" id="IPR029063">
    <property type="entry name" value="SAM-dependent_MTases_sf"/>
</dbReference>
<evidence type="ECO:0000256" key="8">
    <source>
        <dbReference type="ARBA" id="ARBA00047306"/>
    </source>
</evidence>
<accession>A0AA88JBQ4</accession>